<dbReference type="EMBL" id="CP121271">
    <property type="protein sequence ID" value="WMC86866.1"/>
    <property type="molecule type" value="Genomic_DNA"/>
</dbReference>
<organism evidence="2 3">
    <name type="scientific">Streptomyces rochei</name>
    <name type="common">Streptomyces parvullus</name>
    <dbReference type="NCBI Taxonomy" id="1928"/>
    <lineage>
        <taxon>Bacteria</taxon>
        <taxon>Bacillati</taxon>
        <taxon>Actinomycetota</taxon>
        <taxon>Actinomycetes</taxon>
        <taxon>Kitasatosporales</taxon>
        <taxon>Streptomycetaceae</taxon>
        <taxon>Streptomyces</taxon>
        <taxon>Streptomyces rochei group</taxon>
    </lineage>
</organism>
<dbReference type="AlphaFoldDB" id="A0AAX3ZJD8"/>
<sequence>MTPAHAGAGPPARPAPITGAAPRAPGAASPFPSPSPPTTSRSGRYAS</sequence>
<name>A0AAX3ZJD8_STRRO</name>
<evidence type="ECO:0000313" key="2">
    <source>
        <dbReference type="EMBL" id="WMC86866.1"/>
    </source>
</evidence>
<protein>
    <submittedName>
        <fullName evidence="2">Uncharacterized protein</fullName>
    </submittedName>
</protein>
<feature type="compositionally biased region" description="Low complexity" evidence="1">
    <location>
        <begin position="38"/>
        <end position="47"/>
    </location>
</feature>
<dbReference type="Proteomes" id="UP001231701">
    <property type="component" value="Chromosome"/>
</dbReference>
<feature type="region of interest" description="Disordered" evidence="1">
    <location>
        <begin position="1"/>
        <end position="47"/>
    </location>
</feature>
<feature type="compositionally biased region" description="Low complexity" evidence="1">
    <location>
        <begin position="1"/>
        <end position="30"/>
    </location>
</feature>
<evidence type="ECO:0000313" key="3">
    <source>
        <dbReference type="Proteomes" id="UP001231701"/>
    </source>
</evidence>
<evidence type="ECO:0000256" key="1">
    <source>
        <dbReference type="SAM" id="MobiDB-lite"/>
    </source>
</evidence>
<dbReference type="RefSeq" id="WP_175438012.1">
    <property type="nucleotide sequence ID" value="NZ_CP121271.1"/>
</dbReference>
<reference evidence="2" key="1">
    <citation type="submission" date="2023-03" db="EMBL/GenBank/DDBJ databases">
        <title>Borrelidin-producing and root-colonizing Streptomyces rochei is a potent biopesticide for soil-borne oomycete-caused plant diseases.</title>
        <authorList>
            <person name="Zhou D."/>
            <person name="Wang X."/>
            <person name="Navarro-Munoz J.C."/>
            <person name="Li W."/>
            <person name="Li J."/>
            <person name="Jiu M."/>
            <person name="Deng S."/>
            <person name="Ye Y."/>
            <person name="Daly P."/>
            <person name="Wei L."/>
        </authorList>
    </citation>
    <scope>NUCLEOTIDE SEQUENCE</scope>
    <source>
        <strain evidence="2">JK1</strain>
    </source>
</reference>
<accession>A0AAX3ZJD8</accession>
<gene>
    <name evidence="2" type="ORF">P7W03_15400</name>
</gene>
<dbReference type="GeneID" id="90943438"/>
<proteinExistence type="predicted"/>